<dbReference type="InterPro" id="IPR036890">
    <property type="entry name" value="HATPase_C_sf"/>
</dbReference>
<dbReference type="EMBL" id="JAUJEA010000014">
    <property type="protein sequence ID" value="MDN5204986.1"/>
    <property type="molecule type" value="Genomic_DNA"/>
</dbReference>
<dbReference type="InterPro" id="IPR010559">
    <property type="entry name" value="Sig_transdc_His_kin_internal"/>
</dbReference>
<comment type="caution">
    <text evidence="3">The sequence shown here is derived from an EMBL/GenBank/DDBJ whole genome shotgun (WGS) entry which is preliminary data.</text>
</comment>
<feature type="transmembrane region" description="Helical" evidence="1">
    <location>
        <begin position="45"/>
        <end position="66"/>
    </location>
</feature>
<evidence type="ECO:0000313" key="4">
    <source>
        <dbReference type="Proteomes" id="UP001172082"/>
    </source>
</evidence>
<gene>
    <name evidence="3" type="ORF">QQ008_26585</name>
</gene>
<organism evidence="3 4">
    <name type="scientific">Splendidivirga corallicola</name>
    <dbReference type="NCBI Taxonomy" id="3051826"/>
    <lineage>
        <taxon>Bacteria</taxon>
        <taxon>Pseudomonadati</taxon>
        <taxon>Bacteroidota</taxon>
        <taxon>Cytophagia</taxon>
        <taxon>Cytophagales</taxon>
        <taxon>Splendidivirgaceae</taxon>
        <taxon>Splendidivirga</taxon>
    </lineage>
</organism>
<keyword evidence="3" id="KW-0418">Kinase</keyword>
<dbReference type="Gene3D" id="3.30.565.10">
    <property type="entry name" value="Histidine kinase-like ATPase, C-terminal domain"/>
    <property type="match status" value="1"/>
</dbReference>
<proteinExistence type="predicted"/>
<dbReference type="Pfam" id="PF06580">
    <property type="entry name" value="His_kinase"/>
    <property type="match status" value="1"/>
</dbReference>
<protein>
    <submittedName>
        <fullName evidence="3">Histidine kinase</fullName>
    </submittedName>
</protein>
<dbReference type="Proteomes" id="UP001172082">
    <property type="component" value="Unassembled WGS sequence"/>
</dbReference>
<name>A0ABT8KW82_9BACT</name>
<dbReference type="RefSeq" id="WP_346755009.1">
    <property type="nucleotide sequence ID" value="NZ_JAUJEA010000014.1"/>
</dbReference>
<evidence type="ECO:0000256" key="1">
    <source>
        <dbReference type="SAM" id="Phobius"/>
    </source>
</evidence>
<dbReference type="GO" id="GO:0016301">
    <property type="term" value="F:kinase activity"/>
    <property type="evidence" value="ECO:0007669"/>
    <property type="project" value="UniProtKB-KW"/>
</dbReference>
<keyword evidence="1" id="KW-1133">Transmembrane helix</keyword>
<keyword evidence="1" id="KW-0812">Transmembrane</keyword>
<keyword evidence="3" id="KW-0808">Transferase</keyword>
<dbReference type="PANTHER" id="PTHR34220:SF7">
    <property type="entry name" value="SENSOR HISTIDINE KINASE YPDA"/>
    <property type="match status" value="1"/>
</dbReference>
<feature type="domain" description="Signal transduction histidine kinase internal region" evidence="2">
    <location>
        <begin position="161"/>
        <end position="240"/>
    </location>
</feature>
<feature type="transmembrane region" description="Helical" evidence="1">
    <location>
        <begin position="20"/>
        <end position="39"/>
    </location>
</feature>
<sequence length="351" mass="41273">MYQNNTSSISFFQNRILRHITFWIVYWFSWVLLDVMGGAPFNLASYRYFGCFVEIPFYYLHMYYLWPKLIKQRRYFSYFISFIIILIISAILVRLYEYYIMFPILMERTNLPDGHFTVHRVLGMARAILLWFGPPTAIKIFRDWSANKVNLEKAKKEQKASELNFLKSQMNPHFLFNTLNNLYALALKGSQKTPDALLQLSNLLSYTLYESTEDKVSLEKEIHHLNNYIELEKLRFGNRLNVQLAILGDMKDVKVPPLILVPMVENAFKHCSLNERGSVDIQIKIAFRNGTLHISTINPVAQTAVKEDNKNGIGVNNILKRLQILYPQKHMFKMEKRNQKFHADLDIELLD</sequence>
<keyword evidence="1" id="KW-0472">Membrane</keyword>
<dbReference type="PANTHER" id="PTHR34220">
    <property type="entry name" value="SENSOR HISTIDINE KINASE YPDA"/>
    <property type="match status" value="1"/>
</dbReference>
<reference evidence="3" key="1">
    <citation type="submission" date="2023-06" db="EMBL/GenBank/DDBJ databases">
        <title>Genomic of Parafulvivirga corallium.</title>
        <authorList>
            <person name="Wang G."/>
        </authorList>
    </citation>
    <scope>NUCLEOTIDE SEQUENCE</scope>
    <source>
        <strain evidence="3">BMA10</strain>
    </source>
</reference>
<dbReference type="InterPro" id="IPR050640">
    <property type="entry name" value="Bact_2-comp_sensor_kinase"/>
</dbReference>
<evidence type="ECO:0000259" key="2">
    <source>
        <dbReference type="Pfam" id="PF06580"/>
    </source>
</evidence>
<keyword evidence="4" id="KW-1185">Reference proteome</keyword>
<evidence type="ECO:0000313" key="3">
    <source>
        <dbReference type="EMBL" id="MDN5204986.1"/>
    </source>
</evidence>
<accession>A0ABT8KW82</accession>
<feature type="transmembrane region" description="Helical" evidence="1">
    <location>
        <begin position="78"/>
        <end position="96"/>
    </location>
</feature>